<name>A0A653FHK3_MYCSM</name>
<gene>
    <name evidence="1" type="ORF">BIN_B_03439</name>
</gene>
<sequence length="413" mass="45089">MFAQWLIGTTLLPLTVSVRNVPTGFSMVRRVRRAAFRAGPRVMFRNDTGAVTERARGRWSHSRLCHPGSVTYDPGRRGGGYVPALRDEWREPLRAQRDPVAVDSGRVRSNRDDHQRWRKQTWLGRFVSTYGWRAYALPVLIVLTVVVVYQTVTGTAAPPQAAEAEGPVQGPPTLDVGTAIVGAPPKGLTQFDANLPTGILPAGGAFTEAGAKTWHIVPGTTPKIGAGETKSFTYTIEVEDGLDTTPFGGDDGFARMVDETLANPKSWTHNGLFAFTRVDAGSGVEPDFRVSLTSPMTVREGCGYDIPLEASCYNPSYNGSDARVFINEARWVRGAVPFQGDIGSYRQYVINHEVGHAIGYQRHEACPGNGDLAPIMMQQTFSTSNDDAAKFDPETVQGDGLTCRFNPWPYPIA</sequence>
<dbReference type="Gene3D" id="3.40.390.10">
    <property type="entry name" value="Collagenase (Catalytic Domain)"/>
    <property type="match status" value="1"/>
</dbReference>
<proteinExistence type="predicted"/>
<dbReference type="InterPro" id="IPR022603">
    <property type="entry name" value="DUF3152"/>
</dbReference>
<evidence type="ECO:0000313" key="1">
    <source>
        <dbReference type="EMBL" id="VTP09107.1"/>
    </source>
</evidence>
<dbReference type="InterPro" id="IPR024079">
    <property type="entry name" value="MetalloPept_cat_dom_sf"/>
</dbReference>
<dbReference type="EMBL" id="LR589643">
    <property type="protein sequence ID" value="VTP09107.1"/>
    <property type="molecule type" value="Genomic_DNA"/>
</dbReference>
<dbReference type="Pfam" id="PF11350">
    <property type="entry name" value="DUF3152"/>
    <property type="match status" value="1"/>
</dbReference>
<dbReference type="GO" id="GO:0008237">
    <property type="term" value="F:metallopeptidase activity"/>
    <property type="evidence" value="ECO:0007669"/>
    <property type="project" value="InterPro"/>
</dbReference>
<protein>
    <submittedName>
        <fullName evidence="1">Uncharacterized protein</fullName>
    </submittedName>
</protein>
<dbReference type="SUPFAM" id="SSF55486">
    <property type="entry name" value="Metalloproteases ('zincins'), catalytic domain"/>
    <property type="match status" value="1"/>
</dbReference>
<dbReference type="AlphaFoldDB" id="A0A653FHK3"/>
<organism evidence="1">
    <name type="scientific">Mycolicibacterium smegmatis</name>
    <name type="common">Mycobacterium smegmatis</name>
    <dbReference type="NCBI Taxonomy" id="1772"/>
    <lineage>
        <taxon>Bacteria</taxon>
        <taxon>Bacillati</taxon>
        <taxon>Actinomycetota</taxon>
        <taxon>Actinomycetes</taxon>
        <taxon>Mycobacteriales</taxon>
        <taxon>Mycobacteriaceae</taxon>
        <taxon>Mycolicibacterium</taxon>
    </lineage>
</organism>
<accession>A0A653FHK3</accession>
<dbReference type="InterPro" id="IPR006026">
    <property type="entry name" value="Peptidase_Metallo"/>
</dbReference>
<dbReference type="GO" id="GO:0006508">
    <property type="term" value="P:proteolysis"/>
    <property type="evidence" value="ECO:0007669"/>
    <property type="project" value="InterPro"/>
</dbReference>
<reference evidence="1" key="1">
    <citation type="submission" date="2019-05" db="EMBL/GenBank/DDBJ databases">
        <authorList>
            <person name="Naeem R."/>
            <person name="Antony C."/>
            <person name="Guan Q."/>
        </authorList>
    </citation>
    <scope>NUCLEOTIDE SEQUENCE</scope>
    <source>
        <strain evidence="1">1</strain>
    </source>
</reference>
<dbReference type="GO" id="GO:0008270">
    <property type="term" value="F:zinc ion binding"/>
    <property type="evidence" value="ECO:0007669"/>
    <property type="project" value="InterPro"/>
</dbReference>
<dbReference type="SMART" id="SM00235">
    <property type="entry name" value="ZnMc"/>
    <property type="match status" value="1"/>
</dbReference>